<dbReference type="GO" id="GO:0003830">
    <property type="term" value="F:beta-1,4-mannosylglycoprotein 4-beta-N-acetylglucosaminyltransferase activity"/>
    <property type="evidence" value="ECO:0007669"/>
    <property type="project" value="InterPro"/>
</dbReference>
<accession>K0S2I8</accession>
<reference evidence="1 2" key="1">
    <citation type="journal article" date="2012" name="Genome Biol.">
        <title>Genome and low-iron response of an oceanic diatom adapted to chronic iron limitation.</title>
        <authorList>
            <person name="Lommer M."/>
            <person name="Specht M."/>
            <person name="Roy A.S."/>
            <person name="Kraemer L."/>
            <person name="Andreson R."/>
            <person name="Gutowska M.A."/>
            <person name="Wolf J."/>
            <person name="Bergner S.V."/>
            <person name="Schilhabel M.B."/>
            <person name="Klostermeier U.C."/>
            <person name="Beiko R.G."/>
            <person name="Rosenstiel P."/>
            <person name="Hippler M."/>
            <person name="Laroche J."/>
        </authorList>
    </citation>
    <scope>NUCLEOTIDE SEQUENCE [LARGE SCALE GENOMIC DNA]</scope>
    <source>
        <strain evidence="1 2">CCMP1005</strain>
    </source>
</reference>
<proteinExistence type="predicted"/>
<evidence type="ECO:0000313" key="1">
    <source>
        <dbReference type="EMBL" id="EJK59054.1"/>
    </source>
</evidence>
<sequence length="920" mass="105403">MRPTRRKKTPAVSLKVLVCASGVIALTYHSITDVDLRGWGHGYYHHFQGHETVARNLSLEKLPRLTMPHGVFLFGPDSQSVHIPEKLRFERNFTSEQLWLLEDHAIDLEFEEKRCASYGYGLPTNPRRRRLFLGSLIADDSMEVLRATSAEAYNIAHTVAFVESNFTHSQESRQFGYKLGSKRLYSLQQLYGDRTKVSVDYYVATPDEQGVNDDMFREILQKDAIQFRWERNGMRPDDVGIYRDTDEMFTRDFLRALQICDVPQLRPNQDCKQPKIIAKTLIMESSPLCITNFKVRSWYHPDASLGECIVRVGNSSLHPLAERGFHATRNGQTLPQEQDLLYNHTYGERPEAERVGDFDPERYKNDKYPLWTASDLRFAEGGEMVERSGGGPTAFHFHNFFENTDQLRVKYTTYAHADPAAANKSAWELHDDLKVAVKCALAEDLAVDGSREVFDLPDRIRPIYYLDRKRRDRRHQKWRSIVEEEKRRYPNSTIASSDAVEDYYYESYQNDAIASSDAAAEVPETPETDQPSPIIERAWDSSRSVVMGMATNQVLSQFQQFVTSLRATGFNGAVILGVSPNLGRDIAELLRTHNVTTKVIENAKSCTYNGYKDEKGNVLNTTESPWWHCPELYPDYKLTHARFVLYRDWLNECESCTDGVVLTDTSDSYFQRDPFATANRLGIRYPVMVFEEIDSIDNTHWLTDFPVKSCRKHTVGPTRVLCSGSTMGSREGILGYLDAMIEEMDYWKTKDECRIDMVSGARGVSFSVANEIELNLSNPLLPPRVQPGDDQSIHNYLYYTGRLKDAVAIPHRTGPLHVVGVEASDIYNKNATVEAEEAGVDDLWGLEGFYVKDGDWRNWLPERYGLTEPGTGLVTNLDGRPSAQVHQENRFGSLNRQWMRMMIEKGWPYNQFNRSIDHRM</sequence>
<dbReference type="PANTHER" id="PTHR12224">
    <property type="entry name" value="BETA-1,4-MANNOSYL-GLYCOPROTEIN BETA-1,4-N-ACETYLGLUCOSAMINYL-TRANSFERASE"/>
    <property type="match status" value="1"/>
</dbReference>
<protein>
    <submittedName>
        <fullName evidence="1">Uncharacterized protein</fullName>
    </submittedName>
</protein>
<dbReference type="eggNOG" id="ENOG502SPKS">
    <property type="taxonomic scope" value="Eukaryota"/>
</dbReference>
<name>K0S2I8_THAOC</name>
<dbReference type="Proteomes" id="UP000266841">
    <property type="component" value="Unassembled WGS sequence"/>
</dbReference>
<organism evidence="1 2">
    <name type="scientific">Thalassiosira oceanica</name>
    <name type="common">Marine diatom</name>
    <dbReference type="NCBI Taxonomy" id="159749"/>
    <lineage>
        <taxon>Eukaryota</taxon>
        <taxon>Sar</taxon>
        <taxon>Stramenopiles</taxon>
        <taxon>Ochrophyta</taxon>
        <taxon>Bacillariophyta</taxon>
        <taxon>Coscinodiscophyceae</taxon>
        <taxon>Thalassiosirophycidae</taxon>
        <taxon>Thalassiosirales</taxon>
        <taxon>Thalassiosiraceae</taxon>
        <taxon>Thalassiosira</taxon>
    </lineage>
</organism>
<dbReference type="PANTHER" id="PTHR12224:SF0">
    <property type="entry name" value="BETA-1,4-MANNOSYL-GLYCOPROTEIN 4-BETA-N-ACETYLGLUCOSAMINYLTRANSFERASE"/>
    <property type="match status" value="1"/>
</dbReference>
<dbReference type="EMBL" id="AGNL01023748">
    <property type="protein sequence ID" value="EJK59054.1"/>
    <property type="molecule type" value="Genomic_DNA"/>
</dbReference>
<evidence type="ECO:0000313" key="2">
    <source>
        <dbReference type="Proteomes" id="UP000266841"/>
    </source>
</evidence>
<gene>
    <name evidence="1" type="ORF">THAOC_20772</name>
</gene>
<dbReference type="InterPro" id="IPR006813">
    <property type="entry name" value="Glyco_trans_17"/>
</dbReference>
<dbReference type="GO" id="GO:0006044">
    <property type="term" value="P:N-acetylglucosamine metabolic process"/>
    <property type="evidence" value="ECO:0007669"/>
    <property type="project" value="TreeGrafter"/>
</dbReference>
<comment type="caution">
    <text evidence="1">The sequence shown here is derived from an EMBL/GenBank/DDBJ whole genome shotgun (WGS) entry which is preliminary data.</text>
</comment>
<dbReference type="AlphaFoldDB" id="K0S2I8"/>
<keyword evidence="2" id="KW-1185">Reference proteome</keyword>
<dbReference type="GO" id="GO:0016020">
    <property type="term" value="C:membrane"/>
    <property type="evidence" value="ECO:0007669"/>
    <property type="project" value="InterPro"/>
</dbReference>
<dbReference type="OrthoDB" id="40970at2759"/>